<evidence type="ECO:0000256" key="1">
    <source>
        <dbReference type="ARBA" id="ARBA00023054"/>
    </source>
</evidence>
<dbReference type="Proteomes" id="UP000694383">
    <property type="component" value="Unplaced"/>
</dbReference>
<evidence type="ECO:0000313" key="7">
    <source>
        <dbReference type="Proteomes" id="UP000694383"/>
    </source>
</evidence>
<evidence type="ECO:0000256" key="3">
    <source>
        <dbReference type="SAM" id="MobiDB-lite"/>
    </source>
</evidence>
<accession>A0A8C7XDJ9</accession>
<dbReference type="Pfam" id="PF12001">
    <property type="entry name" value="DUF3496"/>
    <property type="match status" value="1"/>
</dbReference>
<dbReference type="PANTHER" id="PTHR22245">
    <property type="entry name" value="COILED-COIL DOMAIN-CONTAINING PROTEIN 144A-RELATED"/>
    <property type="match status" value="1"/>
</dbReference>
<proteinExistence type="predicted"/>
<organism evidence="6 7">
    <name type="scientific">Oryzias sinensis</name>
    <name type="common">Chinese medaka</name>
    <dbReference type="NCBI Taxonomy" id="183150"/>
    <lineage>
        <taxon>Eukaryota</taxon>
        <taxon>Metazoa</taxon>
        <taxon>Chordata</taxon>
        <taxon>Craniata</taxon>
        <taxon>Vertebrata</taxon>
        <taxon>Euteleostomi</taxon>
        <taxon>Actinopterygii</taxon>
        <taxon>Neopterygii</taxon>
        <taxon>Teleostei</taxon>
        <taxon>Neoteleostei</taxon>
        <taxon>Acanthomorphata</taxon>
        <taxon>Ovalentaria</taxon>
        <taxon>Atherinomorphae</taxon>
        <taxon>Beloniformes</taxon>
        <taxon>Adrianichthyidae</taxon>
        <taxon>Oryziinae</taxon>
        <taxon>Oryzias</taxon>
    </lineage>
</organism>
<dbReference type="InterPro" id="IPR039497">
    <property type="entry name" value="CC144C-like_CC_dom"/>
</dbReference>
<keyword evidence="1 2" id="KW-0175">Coiled coil</keyword>
<feature type="domain" description="DUF3496" evidence="4">
    <location>
        <begin position="346"/>
        <end position="405"/>
    </location>
</feature>
<dbReference type="InterPro" id="IPR040118">
    <property type="entry name" value="C144A/B/C"/>
</dbReference>
<evidence type="ECO:0000259" key="5">
    <source>
        <dbReference type="Pfam" id="PF14915"/>
    </source>
</evidence>
<feature type="domain" description="CCDC144C-like coiled-coil" evidence="5">
    <location>
        <begin position="78"/>
        <end position="318"/>
    </location>
</feature>
<evidence type="ECO:0000259" key="4">
    <source>
        <dbReference type="Pfam" id="PF12001"/>
    </source>
</evidence>
<protein>
    <submittedName>
        <fullName evidence="6">Uncharacterized protein</fullName>
    </submittedName>
</protein>
<name>A0A8C7XDJ9_9TELE</name>
<dbReference type="InterPro" id="IPR021885">
    <property type="entry name" value="DUF3496"/>
</dbReference>
<evidence type="ECO:0000313" key="6">
    <source>
        <dbReference type="Ensembl" id="ENSOSIP00000011693.1"/>
    </source>
</evidence>
<dbReference type="PANTHER" id="PTHR22245:SF3">
    <property type="entry name" value="COILED-COIL DOMAIN-CONTAINING PROTEIN 144A-RELATED"/>
    <property type="match status" value="1"/>
</dbReference>
<sequence length="470" mass="55671">MAEWNVSSMFFPTDPTSIAKLQNIFHEYERSIQKVRSRHGYLSDKVNQLDAERAELKNSLEEVKDAKSALERNQLELFQLKQEQENRRNSEIMYNTTRDKLRRTEEQHQLDLQDKQQVELTLRNLELEMRTLIIFPFWLEEEHSETQRLLTQERSARTLQENLLNGHLRRQQEMEEENKRSMSRSNEVCLGFSYKTHRCFKILEIENAKLEAAAKQQTSKIEALQKEAEEALKVSPEEEASRCNQLERMNGELKNQVESLRSTSHHSEQLERSKHQLEEEVLNLRRRMEATQAEHSQVEQLRRDAEERIRQEVQHKLEQVNLFLQTHAASQEALDQIRAANEASLRSQLEQKIRELEAELGRARNSQQDSLTQRDSTRSELERFKQLHSEELRLRKSLSAKLERFGRKHSLHANNEFFSVWVKTSQKTLWNSGKTFHDKASSNCRWWTCASKQLVQCEHHELKTLRLAHS</sequence>
<feature type="region of interest" description="Disordered" evidence="3">
    <location>
        <begin position="360"/>
        <end position="380"/>
    </location>
</feature>
<dbReference type="Pfam" id="PF14915">
    <property type="entry name" value="CCDC144C"/>
    <property type="match status" value="1"/>
</dbReference>
<feature type="coiled-coil region" evidence="2">
    <location>
        <begin position="200"/>
        <end position="308"/>
    </location>
</feature>
<dbReference type="GeneTree" id="ENSGT00940000163982"/>
<dbReference type="AlphaFoldDB" id="A0A8C7XDJ9"/>
<feature type="compositionally biased region" description="Polar residues" evidence="3">
    <location>
        <begin position="364"/>
        <end position="374"/>
    </location>
</feature>
<evidence type="ECO:0000256" key="2">
    <source>
        <dbReference type="SAM" id="Coils"/>
    </source>
</evidence>
<reference evidence="6" key="1">
    <citation type="submission" date="2025-08" db="UniProtKB">
        <authorList>
            <consortium name="Ensembl"/>
        </authorList>
    </citation>
    <scope>IDENTIFICATION</scope>
</reference>
<feature type="coiled-coil region" evidence="2">
    <location>
        <begin position="18"/>
        <end position="83"/>
    </location>
</feature>
<keyword evidence="7" id="KW-1185">Reference proteome</keyword>
<dbReference type="Ensembl" id="ENSOSIT00000012405.1">
    <property type="protein sequence ID" value="ENSOSIP00000011693.1"/>
    <property type="gene ID" value="ENSOSIG00000006949.1"/>
</dbReference>
<reference evidence="6" key="2">
    <citation type="submission" date="2025-09" db="UniProtKB">
        <authorList>
            <consortium name="Ensembl"/>
        </authorList>
    </citation>
    <scope>IDENTIFICATION</scope>
</reference>